<keyword evidence="6" id="KW-0539">Nucleus</keyword>
<dbReference type="Gene3D" id="3.40.50.300">
    <property type="entry name" value="P-loop containing nucleotide triphosphate hydrolases"/>
    <property type="match status" value="1"/>
</dbReference>
<evidence type="ECO:0000256" key="1">
    <source>
        <dbReference type="ARBA" id="ARBA00004604"/>
    </source>
</evidence>
<dbReference type="OrthoDB" id="444945at2759"/>
<dbReference type="InterPro" id="IPR030378">
    <property type="entry name" value="G_CP_dom"/>
</dbReference>
<dbReference type="PANTHER" id="PTHR11089">
    <property type="entry name" value="GTP-BINDING PROTEIN-RELATED"/>
    <property type="match status" value="1"/>
</dbReference>
<dbReference type="FunFam" id="1.10.1580.10:FF:000002">
    <property type="entry name" value="Guanine nucleotide-binding protein-like 3 (nucleolar)-like"/>
    <property type="match status" value="1"/>
</dbReference>
<gene>
    <name evidence="9" type="ORF">OJAV_G00040540</name>
</gene>
<feature type="region of interest" description="Disordered" evidence="7">
    <location>
        <begin position="1"/>
        <end position="123"/>
    </location>
</feature>
<reference evidence="9 10" key="2">
    <citation type="submission" date="2019-01" db="EMBL/GenBank/DDBJ databases">
        <title>A chromosome length genome reference of the Java medaka (oryzias javanicus).</title>
        <authorList>
            <person name="Herpin A."/>
            <person name="Takehana Y."/>
            <person name="Naruse K."/>
            <person name="Ansai S."/>
            <person name="Kawaguchi M."/>
        </authorList>
    </citation>
    <scope>NUCLEOTIDE SEQUENCE [LARGE SCALE GENOMIC DNA]</scope>
    <source>
        <strain evidence="9">RS831</strain>
        <tissue evidence="9">Whole body</tissue>
    </source>
</reference>
<sequence length="532" mass="59109">MKRPKLKKASKRLSCSKRYKIQRKVREHHRKLKKEAKKKGVGKRVKKDPGVPSSAPFKEEVLREAEQRKLQIEEEKERQRQVKKEERAKKRKKEETESNETGPQVKKTRKDDAAKKQAAANKSSKHFLCAELNKVIDASDVIIEVLDARDPLGSRCPQLEEAVLQREGNKKILLLLNKIDLVPKENVAKWMEFLQKELPVVAFKASTLMQDKTVKAKKRRIVASNDILDRSRGVACFGSSCLTDLLMSFGFAKPKQNGFPNVGKSSLINSIKGVLACNAGVKRGMTKSMQEVHISKNVKLIDSPGIVASPTNPPASMALRSLQVEEGQDGALEAAQTLIKQCEKTQVMLQYNVPDYRNSLEFLTMLAKKRGYLQKGGVPDTQQAAAVFLSDWTGAKLSYHCKVPGKHTPPAYLVDAVVTQMQNGWDLKKLKAGNEETLTGVKFPNPASSICFISKGPTSGVLGVSEDQPGAANRAEEKQNEESVDSNEAVENPEKTSQSKKPKKVQFQSSTLEVNLTATSTDDAYDFNAHFK</sequence>
<evidence type="ECO:0000256" key="6">
    <source>
        <dbReference type="ARBA" id="ARBA00023242"/>
    </source>
</evidence>
<dbReference type="SUPFAM" id="SSF52540">
    <property type="entry name" value="P-loop containing nucleoside triphosphate hydrolases"/>
    <property type="match status" value="1"/>
</dbReference>
<evidence type="ECO:0000256" key="5">
    <source>
        <dbReference type="ARBA" id="ARBA00023134"/>
    </source>
</evidence>
<evidence type="ECO:0000256" key="7">
    <source>
        <dbReference type="SAM" id="MobiDB-lite"/>
    </source>
</evidence>
<dbReference type="PROSITE" id="PS51721">
    <property type="entry name" value="G_CP"/>
    <property type="match status" value="1"/>
</dbReference>
<keyword evidence="10" id="KW-1185">Reference proteome</keyword>
<evidence type="ECO:0000313" key="9">
    <source>
        <dbReference type="EMBL" id="RVE72580.1"/>
    </source>
</evidence>
<evidence type="ECO:0000313" key="10">
    <source>
        <dbReference type="Proteomes" id="UP000283210"/>
    </source>
</evidence>
<dbReference type="Pfam" id="PF08701">
    <property type="entry name" value="GN3L_Grn1"/>
    <property type="match status" value="1"/>
</dbReference>
<evidence type="ECO:0000256" key="4">
    <source>
        <dbReference type="ARBA" id="ARBA00023054"/>
    </source>
</evidence>
<feature type="domain" description="CP-type G" evidence="8">
    <location>
        <begin position="129"/>
        <end position="309"/>
    </location>
</feature>
<dbReference type="InterPro" id="IPR050755">
    <property type="entry name" value="TRAFAC_YlqF/YawG_RiboMat"/>
</dbReference>
<feature type="region of interest" description="Disordered" evidence="7">
    <location>
        <begin position="462"/>
        <end position="509"/>
    </location>
</feature>
<dbReference type="CDD" id="cd04178">
    <property type="entry name" value="Nucleostemin_like"/>
    <property type="match status" value="1"/>
</dbReference>
<comment type="subcellular location">
    <subcellularLocation>
        <location evidence="1">Nucleus</location>
        <location evidence="1">Nucleolus</location>
    </subcellularLocation>
</comment>
<dbReference type="Pfam" id="PF01926">
    <property type="entry name" value="MMR_HSR1"/>
    <property type="match status" value="1"/>
</dbReference>
<feature type="compositionally biased region" description="Basic and acidic residues" evidence="7">
    <location>
        <begin position="57"/>
        <end position="96"/>
    </location>
</feature>
<keyword evidence="3" id="KW-0547">Nucleotide-binding</keyword>
<dbReference type="InterPro" id="IPR027417">
    <property type="entry name" value="P-loop_NTPase"/>
</dbReference>
<dbReference type="Proteomes" id="UP000283210">
    <property type="component" value="Chromosome 5"/>
</dbReference>
<evidence type="ECO:0000256" key="3">
    <source>
        <dbReference type="ARBA" id="ARBA00022741"/>
    </source>
</evidence>
<dbReference type="Gene3D" id="1.10.1580.10">
    <property type="match status" value="1"/>
</dbReference>
<dbReference type="InterPro" id="IPR014813">
    <property type="entry name" value="Gnl3_N_dom"/>
</dbReference>
<dbReference type="GO" id="GO:0005730">
    <property type="term" value="C:nucleolus"/>
    <property type="evidence" value="ECO:0007669"/>
    <property type="project" value="UniProtKB-SubCell"/>
</dbReference>
<organism evidence="9 10">
    <name type="scientific">Oryzias javanicus</name>
    <name type="common">Javanese ricefish</name>
    <name type="synonym">Aplocheilus javanicus</name>
    <dbReference type="NCBI Taxonomy" id="123683"/>
    <lineage>
        <taxon>Eukaryota</taxon>
        <taxon>Metazoa</taxon>
        <taxon>Chordata</taxon>
        <taxon>Craniata</taxon>
        <taxon>Vertebrata</taxon>
        <taxon>Euteleostomi</taxon>
        <taxon>Actinopterygii</taxon>
        <taxon>Neopterygii</taxon>
        <taxon>Teleostei</taxon>
        <taxon>Neoteleostei</taxon>
        <taxon>Acanthomorphata</taxon>
        <taxon>Ovalentaria</taxon>
        <taxon>Atherinomorphae</taxon>
        <taxon>Beloniformes</taxon>
        <taxon>Adrianichthyidae</taxon>
        <taxon>Oryziinae</taxon>
        <taxon>Oryzias</taxon>
    </lineage>
</organism>
<protein>
    <recommendedName>
        <fullName evidence="2">Guanine nucleotide-binding protein-like 3</fullName>
    </recommendedName>
</protein>
<dbReference type="EMBL" id="CM012441">
    <property type="protein sequence ID" value="RVE72580.1"/>
    <property type="molecule type" value="Genomic_DNA"/>
</dbReference>
<reference evidence="9 10" key="1">
    <citation type="submission" date="2018-11" db="EMBL/GenBank/DDBJ databases">
        <authorList>
            <person name="Lopez-Roques C."/>
            <person name="Donnadieu C."/>
            <person name="Bouchez O."/>
            <person name="Klopp C."/>
            <person name="Cabau C."/>
            <person name="Zahm M."/>
        </authorList>
    </citation>
    <scope>NUCLEOTIDE SEQUENCE [LARGE SCALE GENOMIC DNA]</scope>
    <source>
        <strain evidence="9">RS831</strain>
        <tissue evidence="9">Whole body</tissue>
    </source>
</reference>
<evidence type="ECO:0000259" key="8">
    <source>
        <dbReference type="PROSITE" id="PS51721"/>
    </source>
</evidence>
<dbReference type="InterPro" id="IPR023179">
    <property type="entry name" value="GTP-bd_ortho_bundle_sf"/>
</dbReference>
<keyword evidence="4" id="KW-0175">Coiled coil</keyword>
<name>A0A437DCR5_ORYJA</name>
<proteinExistence type="predicted"/>
<dbReference type="AlphaFoldDB" id="A0A437DCR5"/>
<dbReference type="InterPro" id="IPR006073">
    <property type="entry name" value="GTP-bd"/>
</dbReference>
<dbReference type="GO" id="GO:0005525">
    <property type="term" value="F:GTP binding"/>
    <property type="evidence" value="ECO:0007669"/>
    <property type="project" value="UniProtKB-KW"/>
</dbReference>
<evidence type="ECO:0000256" key="2">
    <source>
        <dbReference type="ARBA" id="ARBA00016532"/>
    </source>
</evidence>
<accession>A0A437DCR5</accession>
<dbReference type="PANTHER" id="PTHR11089:SF11">
    <property type="entry name" value="GUANINE NUCLEOTIDE-BINDING PROTEIN-LIKE 3"/>
    <property type="match status" value="1"/>
</dbReference>
<keyword evidence="5" id="KW-0342">GTP-binding</keyword>
<feature type="compositionally biased region" description="Basic residues" evidence="7">
    <location>
        <begin position="1"/>
        <end position="46"/>
    </location>
</feature>